<evidence type="ECO:0000313" key="1">
    <source>
        <dbReference type="EMBL" id="MEQ2247656.1"/>
    </source>
</evidence>
<reference evidence="1 2" key="1">
    <citation type="submission" date="2021-06" db="EMBL/GenBank/DDBJ databases">
        <authorList>
            <person name="Palmer J.M."/>
        </authorList>
    </citation>
    <scope>NUCLEOTIDE SEQUENCE [LARGE SCALE GENOMIC DNA]</scope>
    <source>
        <strain evidence="2">if_2019</strain>
        <tissue evidence="1">Muscle</tissue>
    </source>
</reference>
<comment type="caution">
    <text evidence="1">The sequence shown here is derived from an EMBL/GenBank/DDBJ whole genome shotgun (WGS) entry which is preliminary data.</text>
</comment>
<name>A0ABV0UTU6_9TELE</name>
<accession>A0ABV0UTU6</accession>
<keyword evidence="2" id="KW-1185">Reference proteome</keyword>
<sequence>MDQSTNLITHHRGRVSLPVLFDSDDSFFLRDFTFPSLSAHLPASLKELQVELHALSEANKDSCNLRIGCHSLGLQAST</sequence>
<proteinExistence type="predicted"/>
<protein>
    <submittedName>
        <fullName evidence="1">Uncharacterized protein</fullName>
    </submittedName>
</protein>
<dbReference type="EMBL" id="JAHRIQ010081961">
    <property type="protein sequence ID" value="MEQ2247656.1"/>
    <property type="molecule type" value="Genomic_DNA"/>
</dbReference>
<organism evidence="1 2">
    <name type="scientific">Ilyodon furcidens</name>
    <name type="common">goldbreast splitfin</name>
    <dbReference type="NCBI Taxonomy" id="33524"/>
    <lineage>
        <taxon>Eukaryota</taxon>
        <taxon>Metazoa</taxon>
        <taxon>Chordata</taxon>
        <taxon>Craniata</taxon>
        <taxon>Vertebrata</taxon>
        <taxon>Euteleostomi</taxon>
        <taxon>Actinopterygii</taxon>
        <taxon>Neopterygii</taxon>
        <taxon>Teleostei</taxon>
        <taxon>Neoteleostei</taxon>
        <taxon>Acanthomorphata</taxon>
        <taxon>Ovalentaria</taxon>
        <taxon>Atherinomorphae</taxon>
        <taxon>Cyprinodontiformes</taxon>
        <taxon>Goodeidae</taxon>
        <taxon>Ilyodon</taxon>
    </lineage>
</organism>
<gene>
    <name evidence="1" type="ORF">ILYODFUR_011428</name>
</gene>
<evidence type="ECO:0000313" key="2">
    <source>
        <dbReference type="Proteomes" id="UP001482620"/>
    </source>
</evidence>
<dbReference type="Proteomes" id="UP001482620">
    <property type="component" value="Unassembled WGS sequence"/>
</dbReference>